<reference evidence="2" key="1">
    <citation type="submission" date="2018-05" db="EMBL/GenBank/DDBJ databases">
        <authorList>
            <person name="Lanie J.A."/>
            <person name="Ng W.-L."/>
            <person name="Kazmierczak K.M."/>
            <person name="Andrzejewski T.M."/>
            <person name="Davidsen T.M."/>
            <person name="Wayne K.J."/>
            <person name="Tettelin H."/>
            <person name="Glass J.I."/>
            <person name="Rusch D."/>
            <person name="Podicherti R."/>
            <person name="Tsui H.-C.T."/>
            <person name="Winkler M.E."/>
        </authorList>
    </citation>
    <scope>NUCLEOTIDE SEQUENCE</scope>
</reference>
<dbReference type="SMART" id="SM00363">
    <property type="entry name" value="S4"/>
    <property type="match status" value="1"/>
</dbReference>
<dbReference type="AlphaFoldDB" id="A0A382GYM4"/>
<evidence type="ECO:0000259" key="1">
    <source>
        <dbReference type="SMART" id="SM00363"/>
    </source>
</evidence>
<protein>
    <recommendedName>
        <fullName evidence="1">RNA-binding S4 domain-containing protein</fullName>
    </recommendedName>
</protein>
<organism evidence="2">
    <name type="scientific">marine metagenome</name>
    <dbReference type="NCBI Taxonomy" id="408172"/>
    <lineage>
        <taxon>unclassified sequences</taxon>
        <taxon>metagenomes</taxon>
        <taxon>ecological metagenomes</taxon>
    </lineage>
</organism>
<dbReference type="SUPFAM" id="SSF55174">
    <property type="entry name" value="Alpha-L RNA-binding motif"/>
    <property type="match status" value="1"/>
</dbReference>
<evidence type="ECO:0000313" key="2">
    <source>
        <dbReference type="EMBL" id="SVB80158.1"/>
    </source>
</evidence>
<dbReference type="InterPro" id="IPR036986">
    <property type="entry name" value="S4_RNA-bd_sf"/>
</dbReference>
<feature type="domain" description="RNA-binding S4" evidence="1">
    <location>
        <begin position="48"/>
        <end position="106"/>
    </location>
</feature>
<dbReference type="Pfam" id="PF01479">
    <property type="entry name" value="S4"/>
    <property type="match status" value="1"/>
</dbReference>
<dbReference type="GO" id="GO:0003723">
    <property type="term" value="F:RNA binding"/>
    <property type="evidence" value="ECO:0007669"/>
    <property type="project" value="InterPro"/>
</dbReference>
<sequence length="128" mass="14536">MCAGVNISVDDASINISAPISGVCVLMPQHKNMVPVSQLIVGRDSAQRRLDNFLLSHLKGLPRPRVYRMIRSGEVRVNKRRARPSYRLVSGDVIRVPPFVQIDKGFRTRPQQASSKWITERVIYEDHD</sequence>
<accession>A0A382GYM4</accession>
<feature type="non-terminal residue" evidence="2">
    <location>
        <position position="128"/>
    </location>
</feature>
<proteinExistence type="predicted"/>
<dbReference type="Gene3D" id="3.10.290.10">
    <property type="entry name" value="RNA-binding S4 domain"/>
    <property type="match status" value="1"/>
</dbReference>
<dbReference type="PROSITE" id="PS50889">
    <property type="entry name" value="S4"/>
    <property type="match status" value="1"/>
</dbReference>
<dbReference type="CDD" id="cd00165">
    <property type="entry name" value="S4"/>
    <property type="match status" value="1"/>
</dbReference>
<name>A0A382GYM4_9ZZZZ</name>
<dbReference type="InterPro" id="IPR002942">
    <property type="entry name" value="S4_RNA-bd"/>
</dbReference>
<gene>
    <name evidence="2" type="ORF">METZ01_LOCUS233012</name>
</gene>
<dbReference type="EMBL" id="UINC01058184">
    <property type="protein sequence ID" value="SVB80158.1"/>
    <property type="molecule type" value="Genomic_DNA"/>
</dbReference>